<evidence type="ECO:0000313" key="8">
    <source>
        <dbReference type="EMBL" id="QQB16054.1"/>
    </source>
</evidence>
<evidence type="ECO:0000256" key="3">
    <source>
        <dbReference type="ARBA" id="ARBA00022692"/>
    </source>
</evidence>
<dbReference type="GO" id="GO:0017004">
    <property type="term" value="P:cytochrome complex assembly"/>
    <property type="evidence" value="ECO:0007669"/>
    <property type="project" value="InterPro"/>
</dbReference>
<evidence type="ECO:0000256" key="6">
    <source>
        <dbReference type="SAM" id="Phobius"/>
    </source>
</evidence>
<dbReference type="InterPro" id="IPR051790">
    <property type="entry name" value="Cytochrome_c-biogenesis_DsbD"/>
</dbReference>
<dbReference type="GO" id="GO:0016020">
    <property type="term" value="C:membrane"/>
    <property type="evidence" value="ECO:0007669"/>
    <property type="project" value="UniProtKB-SubCell"/>
</dbReference>
<name>A0A7T4DLM2_9MICO</name>
<gene>
    <name evidence="8" type="ORF">I6H47_08030</name>
</gene>
<dbReference type="RefSeq" id="WP_137825380.1">
    <property type="nucleotide sequence ID" value="NZ_CP065989.1"/>
</dbReference>
<feature type="domain" description="Cytochrome C biogenesis protein transmembrane" evidence="7">
    <location>
        <begin position="18"/>
        <end position="228"/>
    </location>
</feature>
<evidence type="ECO:0000313" key="9">
    <source>
        <dbReference type="Proteomes" id="UP000595374"/>
    </source>
</evidence>
<organism evidence="8 9">
    <name type="scientific">Brevibacterium casei</name>
    <dbReference type="NCBI Taxonomy" id="33889"/>
    <lineage>
        <taxon>Bacteria</taxon>
        <taxon>Bacillati</taxon>
        <taxon>Actinomycetota</taxon>
        <taxon>Actinomycetes</taxon>
        <taxon>Micrococcales</taxon>
        <taxon>Brevibacteriaceae</taxon>
        <taxon>Brevibacterium</taxon>
    </lineage>
</organism>
<evidence type="ECO:0000259" key="7">
    <source>
        <dbReference type="Pfam" id="PF02683"/>
    </source>
</evidence>
<sequence length="251" mass="26346">MGAEFAQAVLSGPLLLAAGAAALAGLVSFVSPCVLPLVPGYVGYVTGLSGSSLRDKATWRVITGITLFVLGFTVVFVILGTGFSALGAMFSQFQDILIRILGVGVMIAGLVFMGAFGFLQKERRIHARPKAGLWGAPVLGATFAIGWAPCVGPTLSAVLTMSLSFGSDGTLWRGAFLAFVYCLGLGIPFILLAIAIHKGAGRLNWVREHQTTIVRIGGVMLIALGFVMAIGLWNQWMNSLQGLISGFEVVI</sequence>
<feature type="transmembrane region" description="Helical" evidence="6">
    <location>
        <begin position="131"/>
        <end position="155"/>
    </location>
</feature>
<keyword evidence="5 6" id="KW-0472">Membrane</keyword>
<feature type="transmembrane region" description="Helical" evidence="6">
    <location>
        <begin position="96"/>
        <end position="119"/>
    </location>
</feature>
<evidence type="ECO:0000256" key="2">
    <source>
        <dbReference type="ARBA" id="ARBA00006143"/>
    </source>
</evidence>
<dbReference type="Pfam" id="PF02683">
    <property type="entry name" value="DsbD_TM"/>
    <property type="match status" value="1"/>
</dbReference>
<evidence type="ECO:0000256" key="1">
    <source>
        <dbReference type="ARBA" id="ARBA00004141"/>
    </source>
</evidence>
<dbReference type="InterPro" id="IPR003834">
    <property type="entry name" value="Cyt_c_assmbl_TM_dom"/>
</dbReference>
<proteinExistence type="inferred from homology"/>
<accession>A0A7T4DLM2</accession>
<evidence type="ECO:0000256" key="4">
    <source>
        <dbReference type="ARBA" id="ARBA00022989"/>
    </source>
</evidence>
<dbReference type="PANTHER" id="PTHR31272">
    <property type="entry name" value="CYTOCHROME C-TYPE BIOGENESIS PROTEIN HI_1454-RELATED"/>
    <property type="match status" value="1"/>
</dbReference>
<feature type="transmembrane region" description="Helical" evidence="6">
    <location>
        <begin position="65"/>
        <end position="90"/>
    </location>
</feature>
<keyword evidence="4 6" id="KW-1133">Transmembrane helix</keyword>
<comment type="similarity">
    <text evidence="2">Belongs to the DsbD family.</text>
</comment>
<reference evidence="8 9" key="1">
    <citation type="submission" date="2020-12" db="EMBL/GenBank/DDBJ databases">
        <title>FDA dAtabase for Regulatory Grade micrObial Sequences (FDA-ARGOS): Supporting development and validation of Infectious Disease Dx tests.</title>
        <authorList>
            <person name="Sproer C."/>
            <person name="Gronow S."/>
            <person name="Severitt S."/>
            <person name="Schroder I."/>
            <person name="Tallon L."/>
            <person name="Sadzewicz L."/>
            <person name="Zhao X."/>
            <person name="Boylan J."/>
            <person name="Ott S."/>
            <person name="Bowen H."/>
            <person name="Vavikolanu K."/>
            <person name="Mehta A."/>
            <person name="Aluvathingal J."/>
            <person name="Nadendla S."/>
            <person name="Lowell S."/>
            <person name="Myers T."/>
            <person name="Yan Y."/>
            <person name="Sichtig H."/>
        </authorList>
    </citation>
    <scope>NUCLEOTIDE SEQUENCE [LARGE SCALE GENOMIC DNA]</scope>
    <source>
        <strain evidence="8 9">FDAARGOS_990</strain>
    </source>
</reference>
<dbReference type="PANTHER" id="PTHR31272:SF4">
    <property type="entry name" value="CYTOCHROME C-TYPE BIOGENESIS PROTEIN HI_1454-RELATED"/>
    <property type="match status" value="1"/>
</dbReference>
<feature type="transmembrane region" description="Helical" evidence="6">
    <location>
        <begin position="175"/>
        <end position="196"/>
    </location>
</feature>
<keyword evidence="3 6" id="KW-0812">Transmembrane</keyword>
<dbReference type="Proteomes" id="UP000595374">
    <property type="component" value="Chromosome"/>
</dbReference>
<feature type="transmembrane region" description="Helical" evidence="6">
    <location>
        <begin position="34"/>
        <end position="53"/>
    </location>
</feature>
<comment type="subcellular location">
    <subcellularLocation>
        <location evidence="1">Membrane</location>
        <topology evidence="1">Multi-pass membrane protein</topology>
    </subcellularLocation>
</comment>
<evidence type="ECO:0000256" key="5">
    <source>
        <dbReference type="ARBA" id="ARBA00023136"/>
    </source>
</evidence>
<feature type="transmembrane region" description="Helical" evidence="6">
    <location>
        <begin position="216"/>
        <end position="236"/>
    </location>
</feature>
<dbReference type="EMBL" id="CP065989">
    <property type="protein sequence ID" value="QQB16054.1"/>
    <property type="molecule type" value="Genomic_DNA"/>
</dbReference>
<protein>
    <submittedName>
        <fullName evidence="8">Cytochrome c biogenesis protein CcdA</fullName>
    </submittedName>
</protein>
<dbReference type="AlphaFoldDB" id="A0A7T4DLM2"/>